<reference evidence="7" key="2">
    <citation type="submission" date="2013-12" db="EMBL/GenBank/DDBJ databases">
        <authorList>
            <person name="Yu Y."/>
            <person name="Lee S."/>
            <person name="de Baynast K."/>
            <person name="Wissotski M."/>
            <person name="Liu L."/>
            <person name="Talag J."/>
            <person name="Goicoechea J."/>
            <person name="Angelova A."/>
            <person name="Jetty R."/>
            <person name="Kudrna D."/>
            <person name="Golser W."/>
            <person name="Rivera L."/>
            <person name="Zhang J."/>
            <person name="Wing R."/>
        </authorList>
    </citation>
    <scope>NUCLEOTIDE SEQUENCE</scope>
</reference>
<dbReference type="HOGENOM" id="CLU_2362759_0_0_1"/>
<comment type="subcellular location">
    <subcellularLocation>
        <location evidence="1">Nucleus</location>
    </subcellularLocation>
</comment>
<dbReference type="Gramene" id="LPERR04G06870.1">
    <property type="protein sequence ID" value="LPERR04G06870.1"/>
    <property type="gene ID" value="LPERR04G06870"/>
</dbReference>
<keyword evidence="3" id="KW-0238">DNA-binding</keyword>
<accession>A0A0D9W433</accession>
<dbReference type="Gene3D" id="3.30.890.10">
    <property type="entry name" value="Methyl-cpg-binding Protein 2, Chain A"/>
    <property type="match status" value="1"/>
</dbReference>
<sequence>MDPKGFEASEAPKSIYSMSNNSEYVCKLYKDGDWKVSISTRSNGQKDWFYNHREYNRTFRSKPEVELFMETTLLNGIDIFRGRKLQKKLQFLPFAC</sequence>
<keyword evidence="2" id="KW-0805">Transcription regulation</keyword>
<reference evidence="6 7" key="1">
    <citation type="submission" date="2012-08" db="EMBL/GenBank/DDBJ databases">
        <title>Oryza genome evolution.</title>
        <authorList>
            <person name="Wing R.A."/>
        </authorList>
    </citation>
    <scope>NUCLEOTIDE SEQUENCE</scope>
</reference>
<dbReference type="Proteomes" id="UP000032180">
    <property type="component" value="Chromosome 4"/>
</dbReference>
<dbReference type="GO" id="GO:0005634">
    <property type="term" value="C:nucleus"/>
    <property type="evidence" value="ECO:0007669"/>
    <property type="project" value="UniProtKB-SubCell"/>
</dbReference>
<keyword evidence="7" id="KW-1185">Reference proteome</keyword>
<dbReference type="GO" id="GO:0003677">
    <property type="term" value="F:DNA binding"/>
    <property type="evidence" value="ECO:0007669"/>
    <property type="project" value="UniProtKB-KW"/>
</dbReference>
<evidence type="ECO:0000256" key="1">
    <source>
        <dbReference type="ARBA" id="ARBA00004123"/>
    </source>
</evidence>
<evidence type="ECO:0000256" key="2">
    <source>
        <dbReference type="ARBA" id="ARBA00023015"/>
    </source>
</evidence>
<organism evidence="6 7">
    <name type="scientific">Leersia perrieri</name>
    <dbReference type="NCBI Taxonomy" id="77586"/>
    <lineage>
        <taxon>Eukaryota</taxon>
        <taxon>Viridiplantae</taxon>
        <taxon>Streptophyta</taxon>
        <taxon>Embryophyta</taxon>
        <taxon>Tracheophyta</taxon>
        <taxon>Spermatophyta</taxon>
        <taxon>Magnoliopsida</taxon>
        <taxon>Liliopsida</taxon>
        <taxon>Poales</taxon>
        <taxon>Poaceae</taxon>
        <taxon>BOP clade</taxon>
        <taxon>Oryzoideae</taxon>
        <taxon>Oryzeae</taxon>
        <taxon>Oryzinae</taxon>
        <taxon>Leersia</taxon>
    </lineage>
</organism>
<dbReference type="SUPFAM" id="SSF54171">
    <property type="entry name" value="DNA-binding domain"/>
    <property type="match status" value="1"/>
</dbReference>
<evidence type="ECO:0000313" key="7">
    <source>
        <dbReference type="Proteomes" id="UP000032180"/>
    </source>
</evidence>
<evidence type="ECO:0008006" key="8">
    <source>
        <dbReference type="Google" id="ProtNLM"/>
    </source>
</evidence>
<keyword evidence="5" id="KW-0539">Nucleus</keyword>
<reference evidence="6" key="3">
    <citation type="submission" date="2015-04" db="UniProtKB">
        <authorList>
            <consortium name="EnsemblPlants"/>
        </authorList>
    </citation>
    <scope>IDENTIFICATION</scope>
</reference>
<proteinExistence type="predicted"/>
<keyword evidence="4" id="KW-0804">Transcription</keyword>
<protein>
    <recommendedName>
        <fullName evidence="8">MBD domain-containing protein</fullName>
    </recommendedName>
</protein>
<evidence type="ECO:0000313" key="6">
    <source>
        <dbReference type="EnsemblPlants" id="LPERR04G06870.1"/>
    </source>
</evidence>
<evidence type="ECO:0000256" key="3">
    <source>
        <dbReference type="ARBA" id="ARBA00023125"/>
    </source>
</evidence>
<evidence type="ECO:0000256" key="5">
    <source>
        <dbReference type="ARBA" id="ARBA00023242"/>
    </source>
</evidence>
<dbReference type="EnsemblPlants" id="LPERR04G06870.1">
    <property type="protein sequence ID" value="LPERR04G06870.1"/>
    <property type="gene ID" value="LPERR04G06870"/>
</dbReference>
<name>A0A0D9W433_9ORYZ</name>
<dbReference type="InterPro" id="IPR016177">
    <property type="entry name" value="DNA-bd_dom_sf"/>
</dbReference>
<dbReference type="AlphaFoldDB" id="A0A0D9W433"/>
<evidence type="ECO:0000256" key="4">
    <source>
        <dbReference type="ARBA" id="ARBA00023163"/>
    </source>
</evidence>